<evidence type="ECO:0000256" key="1">
    <source>
        <dbReference type="ARBA" id="ARBA00007830"/>
    </source>
</evidence>
<dbReference type="Pfam" id="PF00400">
    <property type="entry name" value="WD40"/>
    <property type="match status" value="3"/>
</dbReference>
<comment type="caution">
    <text evidence="6">The sequence shown here is derived from an EMBL/GenBank/DDBJ whole genome shotgun (WGS) entry which is preliminary data.</text>
</comment>
<feature type="region of interest" description="Disordered" evidence="5">
    <location>
        <begin position="1"/>
        <end position="27"/>
    </location>
</feature>
<dbReference type="FunFam" id="2.130.10.10:FF:000190">
    <property type="entry name" value="Nuclear pore complex subunit"/>
    <property type="match status" value="1"/>
</dbReference>
<dbReference type="OrthoDB" id="256303at2759"/>
<feature type="repeat" description="WD" evidence="4">
    <location>
        <begin position="130"/>
        <end position="175"/>
    </location>
</feature>
<keyword evidence="3" id="KW-0677">Repeat</keyword>
<evidence type="ECO:0000313" key="6">
    <source>
        <dbReference type="EMBL" id="GME77472.1"/>
    </source>
</evidence>
<evidence type="ECO:0000256" key="5">
    <source>
        <dbReference type="SAM" id="MobiDB-lite"/>
    </source>
</evidence>
<evidence type="ECO:0000313" key="7">
    <source>
        <dbReference type="Proteomes" id="UP001165120"/>
    </source>
</evidence>
<dbReference type="AlphaFoldDB" id="A0A9W6WK72"/>
<dbReference type="InterPro" id="IPR001680">
    <property type="entry name" value="WD40_rpt"/>
</dbReference>
<evidence type="ECO:0000256" key="4">
    <source>
        <dbReference type="PROSITE-ProRule" id="PRU00221"/>
    </source>
</evidence>
<dbReference type="PROSITE" id="PS50294">
    <property type="entry name" value="WD_REPEATS_REGION"/>
    <property type="match status" value="1"/>
</dbReference>
<dbReference type="PANTHER" id="PTHR10971">
    <property type="entry name" value="MRNA EXPORT FACTOR AND BUB3"/>
    <property type="match status" value="1"/>
</dbReference>
<evidence type="ECO:0000256" key="3">
    <source>
        <dbReference type="ARBA" id="ARBA00022737"/>
    </source>
</evidence>
<dbReference type="EMBL" id="BSXN01002733">
    <property type="protein sequence ID" value="GME77472.1"/>
    <property type="molecule type" value="Genomic_DNA"/>
</dbReference>
<feature type="repeat" description="WD" evidence="4">
    <location>
        <begin position="89"/>
        <end position="130"/>
    </location>
</feature>
<comment type="similarity">
    <text evidence="1">Belongs to the WD repeat rae1 family.</text>
</comment>
<dbReference type="Proteomes" id="UP001165120">
    <property type="component" value="Unassembled WGS sequence"/>
</dbReference>
<sequence>MFGNRMGMTSGLNSFNSPSPLTGAKTTAPAAGTLQDLANDITVPNGPEDSISDISFSPQAEFLSVASWDKKNRIYEINTGTGQVEGRAMYEHDGPVLSTRWSSDGMKIISGGVDRQVKLFDLGSQQNQTIGTHNDAVRSVRFVEVGPQNTPVVVSGSWDKTLKYWDMRQQNPICSINLPERVYCMDSVKKLLVVATAERHISIINLDSPDKIFRQTVSPLKYQTRSICCYPSADGFAVGSIEGRCAIQYVDENQQKELGFSFKCQRETKSPRKDVYIYALNAISFHPLYGTFSTAGSDGTFNYWDKDAKNRLKGYPSFNSPITATAFNRNGSIFAYALSYDWSKGYEFNKADYPNMVRLHAVKDEEIKQRARPKK</sequence>
<accession>A0A9W6WK72</accession>
<dbReference type="InterPro" id="IPR015943">
    <property type="entry name" value="WD40/YVTN_repeat-like_dom_sf"/>
</dbReference>
<feature type="compositionally biased region" description="Polar residues" evidence="5">
    <location>
        <begin position="10"/>
        <end position="19"/>
    </location>
</feature>
<dbReference type="SMART" id="SM00320">
    <property type="entry name" value="WD40"/>
    <property type="match status" value="4"/>
</dbReference>
<keyword evidence="2 4" id="KW-0853">WD repeat</keyword>
<protein>
    <submittedName>
        <fullName evidence="6">Unnamed protein product</fullName>
    </submittedName>
</protein>
<dbReference type="InterPro" id="IPR020472">
    <property type="entry name" value="WD40_PAC1"/>
</dbReference>
<evidence type="ECO:0000256" key="2">
    <source>
        <dbReference type="ARBA" id="ARBA00022574"/>
    </source>
</evidence>
<organism evidence="6 7">
    <name type="scientific">Candida boidinii</name>
    <name type="common">Yeast</name>
    <dbReference type="NCBI Taxonomy" id="5477"/>
    <lineage>
        <taxon>Eukaryota</taxon>
        <taxon>Fungi</taxon>
        <taxon>Dikarya</taxon>
        <taxon>Ascomycota</taxon>
        <taxon>Saccharomycotina</taxon>
        <taxon>Pichiomycetes</taxon>
        <taxon>Pichiales</taxon>
        <taxon>Pichiaceae</taxon>
        <taxon>Ogataea</taxon>
        <taxon>Ogataea/Candida clade</taxon>
    </lineage>
</organism>
<dbReference type="InterPro" id="IPR036322">
    <property type="entry name" value="WD40_repeat_dom_sf"/>
</dbReference>
<keyword evidence="7" id="KW-1185">Reference proteome</keyword>
<name>A0A9W6WK72_CANBO</name>
<dbReference type="PRINTS" id="PR00320">
    <property type="entry name" value="GPROTEINBRPT"/>
</dbReference>
<reference evidence="6" key="1">
    <citation type="submission" date="2023-04" db="EMBL/GenBank/DDBJ databases">
        <title>Candida boidinii NBRC 10035.</title>
        <authorList>
            <person name="Ichikawa N."/>
            <person name="Sato H."/>
            <person name="Tonouchi N."/>
        </authorList>
    </citation>
    <scope>NUCLEOTIDE SEQUENCE</scope>
    <source>
        <strain evidence="6">NBRC 10035</strain>
    </source>
</reference>
<dbReference type="PROSITE" id="PS50082">
    <property type="entry name" value="WD_REPEATS_2"/>
    <property type="match status" value="2"/>
</dbReference>
<proteinExistence type="inferred from homology"/>
<dbReference type="SUPFAM" id="SSF50978">
    <property type="entry name" value="WD40 repeat-like"/>
    <property type="match status" value="1"/>
</dbReference>
<gene>
    <name evidence="6" type="ORF">Cboi02_000554000</name>
</gene>
<dbReference type="Gene3D" id="2.130.10.10">
    <property type="entry name" value="YVTN repeat-like/Quinoprotein amine dehydrogenase"/>
    <property type="match status" value="1"/>
</dbReference>